<evidence type="ECO:0000256" key="5">
    <source>
        <dbReference type="SAM" id="Coils"/>
    </source>
</evidence>
<gene>
    <name evidence="8" type="ORF">A8F95_06275</name>
</gene>
<dbReference type="InterPro" id="IPR042187">
    <property type="entry name" value="Flagellin_C_sub2"/>
</dbReference>
<keyword evidence="8" id="KW-0969">Cilium</keyword>
<protein>
    <recommendedName>
        <fullName evidence="2 4">Flagellin</fullName>
    </recommendedName>
</protein>
<dbReference type="PRINTS" id="PR00207">
    <property type="entry name" value="FLAGELLIN"/>
</dbReference>
<evidence type="ECO:0000313" key="8">
    <source>
        <dbReference type="EMBL" id="OCA89017.1"/>
    </source>
</evidence>
<evidence type="ECO:0000259" key="7">
    <source>
        <dbReference type="Pfam" id="PF00700"/>
    </source>
</evidence>
<keyword evidence="4" id="KW-0964">Secreted</keyword>
<dbReference type="InterPro" id="IPR046358">
    <property type="entry name" value="Flagellin_C"/>
</dbReference>
<dbReference type="PANTHER" id="PTHR42792">
    <property type="entry name" value="FLAGELLIN"/>
    <property type="match status" value="1"/>
</dbReference>
<evidence type="ECO:0000313" key="9">
    <source>
        <dbReference type="Proteomes" id="UP000092578"/>
    </source>
</evidence>
<dbReference type="RefSeq" id="WP_065410329.1">
    <property type="nucleotide sequence ID" value="NZ_MAYT01000012.1"/>
</dbReference>
<reference evidence="9" key="1">
    <citation type="submission" date="2016-05" db="EMBL/GenBank/DDBJ databases">
        <authorList>
            <person name="Liu B."/>
            <person name="Wang J."/>
            <person name="Zhu Y."/>
            <person name="Liu G."/>
            <person name="Chen Q."/>
            <person name="Chen Z."/>
            <person name="Lan J."/>
            <person name="Che J."/>
            <person name="Ge C."/>
            <person name="Shi H."/>
            <person name="Pan Z."/>
            <person name="Liu X."/>
        </authorList>
    </citation>
    <scope>NUCLEOTIDE SEQUENCE [LARGE SCALE GENOMIC DNA]</scope>
    <source>
        <strain evidence="9">FJAT-27215</strain>
    </source>
</reference>
<dbReference type="GO" id="GO:0005576">
    <property type="term" value="C:extracellular region"/>
    <property type="evidence" value="ECO:0007669"/>
    <property type="project" value="UniProtKB-SubCell"/>
</dbReference>
<feature type="domain" description="Flagellin N-terminal" evidence="6">
    <location>
        <begin position="3"/>
        <end position="138"/>
    </location>
</feature>
<dbReference type="Gene3D" id="6.10.10.10">
    <property type="entry name" value="Flagellar export chaperone, C-terminal domain"/>
    <property type="match status" value="1"/>
</dbReference>
<feature type="coiled-coil region" evidence="5">
    <location>
        <begin position="711"/>
        <end position="745"/>
    </location>
</feature>
<evidence type="ECO:0000256" key="2">
    <source>
        <dbReference type="ARBA" id="ARBA00020110"/>
    </source>
</evidence>
<comment type="subcellular location">
    <subcellularLocation>
        <location evidence="4">Secreted</location>
    </subcellularLocation>
    <subcellularLocation>
        <location evidence="4">Bacterial flagellum</location>
    </subcellularLocation>
</comment>
<keyword evidence="5" id="KW-0175">Coiled coil</keyword>
<evidence type="ECO:0000256" key="4">
    <source>
        <dbReference type="RuleBase" id="RU362073"/>
    </source>
</evidence>
<keyword evidence="8" id="KW-0282">Flagellum</keyword>
<keyword evidence="3 4" id="KW-0975">Bacterial flagellum</keyword>
<dbReference type="PANTHER" id="PTHR42792:SF2">
    <property type="entry name" value="FLAGELLIN"/>
    <property type="match status" value="1"/>
</dbReference>
<dbReference type="InterPro" id="IPR001029">
    <property type="entry name" value="Flagellin_N"/>
</dbReference>
<dbReference type="Gene3D" id="1.20.1330.10">
    <property type="entry name" value="f41 fragment of flagellin, N-terminal domain"/>
    <property type="match status" value="2"/>
</dbReference>
<evidence type="ECO:0000256" key="3">
    <source>
        <dbReference type="ARBA" id="ARBA00023143"/>
    </source>
</evidence>
<dbReference type="Pfam" id="PF00669">
    <property type="entry name" value="Flagellin_N"/>
    <property type="match status" value="1"/>
</dbReference>
<dbReference type="SUPFAM" id="SSF64518">
    <property type="entry name" value="Phase 1 flagellin"/>
    <property type="match status" value="1"/>
</dbReference>
<dbReference type="EMBL" id="MAYT01000012">
    <property type="protein sequence ID" value="OCA89017.1"/>
    <property type="molecule type" value="Genomic_DNA"/>
</dbReference>
<name>A0A1B9AYI4_9BACI</name>
<dbReference type="GO" id="GO:0005198">
    <property type="term" value="F:structural molecule activity"/>
    <property type="evidence" value="ECO:0007669"/>
    <property type="project" value="UniProtKB-UniRule"/>
</dbReference>
<comment type="function">
    <text evidence="4">Flagellin is the subunit protein which polymerizes to form the filaments of bacterial flagella.</text>
</comment>
<evidence type="ECO:0000259" key="6">
    <source>
        <dbReference type="Pfam" id="PF00669"/>
    </source>
</evidence>
<comment type="similarity">
    <text evidence="1 4">Belongs to the bacterial flagellin family.</text>
</comment>
<dbReference type="Gene3D" id="3.30.70.2120">
    <property type="match status" value="1"/>
</dbReference>
<keyword evidence="8" id="KW-0966">Cell projection</keyword>
<accession>A0A1B9AYI4</accession>
<feature type="domain" description="Flagellin C-terminal" evidence="7">
    <location>
        <begin position="696"/>
        <end position="779"/>
    </location>
</feature>
<proteinExistence type="inferred from homology"/>
<dbReference type="Pfam" id="PF00700">
    <property type="entry name" value="Flagellin_C"/>
    <property type="match status" value="1"/>
</dbReference>
<dbReference type="GO" id="GO:0009288">
    <property type="term" value="C:bacterial-type flagellum"/>
    <property type="evidence" value="ECO:0007669"/>
    <property type="project" value="UniProtKB-SubCell"/>
</dbReference>
<comment type="caution">
    <text evidence="8">The sequence shown here is derived from an EMBL/GenBank/DDBJ whole genome shotgun (WGS) entry which is preliminary data.</text>
</comment>
<organism evidence="8 9">
    <name type="scientific">Pseudobacillus wudalianchiensis</name>
    <dbReference type="NCBI Taxonomy" id="1743143"/>
    <lineage>
        <taxon>Bacteria</taxon>
        <taxon>Bacillati</taxon>
        <taxon>Bacillota</taxon>
        <taxon>Bacilli</taxon>
        <taxon>Bacillales</taxon>
        <taxon>Bacillaceae</taxon>
        <taxon>Pseudobacillus</taxon>
    </lineage>
</organism>
<dbReference type="Proteomes" id="UP000092578">
    <property type="component" value="Unassembled WGS sequence"/>
</dbReference>
<sequence>MRINHNIQALNAYRNLSQTMSSTSKSLEKLSSGLRINRAADDAAGLAISEKMRSQIRGLDMAERNSLDAISLIQTAEGALSSTHEILQRMRELAVQAANGTLEDTDREAIQKEVNQLTSEINRIGNSTEFNTKKLLNSKMSPEARSLELNGTLNKGATQIDGSTVKLNSATTELADGDYQVIIKDINTKDISVTPTVEFPEVMIDPTSSLIPGTYQINTLESQTKTISESSQLITASSILPTSSLVDGDTKQITLKKENSLDVTGNTLGITNLAVSDANSINDSDQFEVKITSGNTAITNGTASASNFITHLDIDPSTFTQTGNGFRLEFNEPTPGQFTVTLKDGAGADLSKAVTLDSSVQNYKFYKADGTELGVTFTTATDINSALTGNDGKYNEFNIERKLELHLNGAKIGETLAEDTAGDTVITANGIDYTFSHNGFTDTQLNQSSTINTTSTFSYEGVEFALGDEISVGDGILVKTSIDPSQYSAGNNDITLTIGTKSVFTGTLVDGNGNPVAGEDAITIDQNGSFTFGDPTNISFKTGNLTDGSSIRFEVEGKTVTNATLQTVGGTVVDTIEKIKTSSTLSFVNGDLTMGIGDLSNGTAGFTVKGGTTDLSIDLQIGANEGQSLKLGIKDMRSMALGVSADQPGKTMTITGKDGAQHIIRFTAISGVENGKENEYAVDISTTESAEAAIIAFDQAIARVSAERSNLGAIQNRLEHTIANLQSANENLTSAESRIRDLDMAKEMSNFTKNNILNQAGQAMLAQANQLPQGILQLLNG</sequence>
<evidence type="ECO:0000256" key="1">
    <source>
        <dbReference type="ARBA" id="ARBA00005709"/>
    </source>
</evidence>
<dbReference type="InterPro" id="IPR001492">
    <property type="entry name" value="Flagellin"/>
</dbReference>
<dbReference type="AlphaFoldDB" id="A0A1B9AYI4"/>
<keyword evidence="9" id="KW-1185">Reference proteome</keyword>